<protein>
    <submittedName>
        <fullName evidence="2">Uncharacterized protein</fullName>
    </submittedName>
</protein>
<evidence type="ECO:0000313" key="2">
    <source>
        <dbReference type="EMBL" id="SJN42484.1"/>
    </source>
</evidence>
<keyword evidence="3" id="KW-1185">Reference proteome</keyword>
<feature type="region of interest" description="Disordered" evidence="1">
    <location>
        <begin position="1"/>
        <end position="49"/>
    </location>
</feature>
<name>A0A1R4KED8_9MICO</name>
<gene>
    <name evidence="2" type="ORF">FM119_13295</name>
</gene>
<evidence type="ECO:0000256" key="1">
    <source>
        <dbReference type="SAM" id="MobiDB-lite"/>
    </source>
</evidence>
<dbReference type="AlphaFoldDB" id="A0A1R4KED8"/>
<organism evidence="2 3">
    <name type="scientific">Mycetocola reblochoni REB411</name>
    <dbReference type="NCBI Taxonomy" id="1255698"/>
    <lineage>
        <taxon>Bacteria</taxon>
        <taxon>Bacillati</taxon>
        <taxon>Actinomycetota</taxon>
        <taxon>Actinomycetes</taxon>
        <taxon>Micrococcales</taxon>
        <taxon>Microbacteriaceae</taxon>
        <taxon>Mycetocola</taxon>
    </lineage>
</organism>
<accession>A0A1R4KED8</accession>
<sequence>MSPDPGHPRPAPPQAVTATTPGCSRGAHIGQGTPETTRPPTTDGNGGEI</sequence>
<dbReference type="Proteomes" id="UP000196778">
    <property type="component" value="Unassembled WGS sequence"/>
</dbReference>
<proteinExistence type="predicted"/>
<evidence type="ECO:0000313" key="3">
    <source>
        <dbReference type="Proteomes" id="UP000196778"/>
    </source>
</evidence>
<feature type="compositionally biased region" description="Polar residues" evidence="1">
    <location>
        <begin position="33"/>
        <end position="43"/>
    </location>
</feature>
<dbReference type="EMBL" id="FUKR01000079">
    <property type="protein sequence ID" value="SJN42484.1"/>
    <property type="molecule type" value="Genomic_DNA"/>
</dbReference>
<reference evidence="3" key="1">
    <citation type="submission" date="2017-02" db="EMBL/GenBank/DDBJ databases">
        <authorList>
            <person name="Dridi B."/>
        </authorList>
    </citation>
    <scope>NUCLEOTIDE SEQUENCE [LARGE SCALE GENOMIC DNA]</scope>
    <source>
        <strain evidence="3">EB411</strain>
    </source>
</reference>